<name>A0A9Y1FLV1_9ARCH</name>
<dbReference type="PROSITE" id="PS00211">
    <property type="entry name" value="ABC_TRANSPORTER_1"/>
    <property type="match status" value="1"/>
</dbReference>
<keyword evidence="5" id="KW-0547">Nucleotide-binding</keyword>
<accession>A0A9Y1FLV1</accession>
<evidence type="ECO:0000313" key="12">
    <source>
        <dbReference type="EMBL" id="UJG40948.1"/>
    </source>
</evidence>
<gene>
    <name evidence="12" type="ORF">K9W45_00470</name>
</gene>
<dbReference type="GO" id="GO:0015421">
    <property type="term" value="F:ABC-type oligopeptide transporter activity"/>
    <property type="evidence" value="ECO:0007669"/>
    <property type="project" value="TreeGrafter"/>
</dbReference>
<feature type="transmembrane region" description="Helical" evidence="9">
    <location>
        <begin position="85"/>
        <end position="109"/>
    </location>
</feature>
<feature type="domain" description="ABC transmembrane type-1" evidence="11">
    <location>
        <begin position="45"/>
        <end position="325"/>
    </location>
</feature>
<dbReference type="PANTHER" id="PTHR43394">
    <property type="entry name" value="ATP-DEPENDENT PERMEASE MDL1, MITOCHONDRIAL"/>
    <property type="match status" value="1"/>
</dbReference>
<evidence type="ECO:0000259" key="10">
    <source>
        <dbReference type="PROSITE" id="PS50893"/>
    </source>
</evidence>
<dbReference type="PANTHER" id="PTHR43394:SF1">
    <property type="entry name" value="ATP-BINDING CASSETTE SUB-FAMILY B MEMBER 10, MITOCHONDRIAL"/>
    <property type="match status" value="1"/>
</dbReference>
<keyword evidence="8 9" id="KW-0472">Membrane</keyword>
<keyword evidence="3" id="KW-1003">Cell membrane</keyword>
<comment type="subcellular location">
    <subcellularLocation>
        <location evidence="1">Cell membrane</location>
        <topology evidence="1">Multi-pass membrane protein</topology>
    </subcellularLocation>
</comment>
<dbReference type="Gene3D" id="1.20.1560.10">
    <property type="entry name" value="ABC transporter type 1, transmembrane domain"/>
    <property type="match status" value="1"/>
</dbReference>
<evidence type="ECO:0000256" key="5">
    <source>
        <dbReference type="ARBA" id="ARBA00022741"/>
    </source>
</evidence>
<dbReference type="FunFam" id="3.40.50.300:FF:000221">
    <property type="entry name" value="Multidrug ABC transporter ATP-binding protein"/>
    <property type="match status" value="1"/>
</dbReference>
<dbReference type="EMBL" id="CP084166">
    <property type="protein sequence ID" value="UJG40948.1"/>
    <property type="molecule type" value="Genomic_DNA"/>
</dbReference>
<dbReference type="InterPro" id="IPR003439">
    <property type="entry name" value="ABC_transporter-like_ATP-bd"/>
</dbReference>
<evidence type="ECO:0000256" key="6">
    <source>
        <dbReference type="ARBA" id="ARBA00022840"/>
    </source>
</evidence>
<evidence type="ECO:0000256" key="9">
    <source>
        <dbReference type="SAM" id="Phobius"/>
    </source>
</evidence>
<dbReference type="CDD" id="cd07346">
    <property type="entry name" value="ABC_6TM_exporters"/>
    <property type="match status" value="1"/>
</dbReference>
<keyword evidence="7 9" id="KW-1133">Transmembrane helix</keyword>
<dbReference type="InterPro" id="IPR011527">
    <property type="entry name" value="ABC1_TM_dom"/>
</dbReference>
<keyword evidence="4 9" id="KW-0812">Transmembrane</keyword>
<protein>
    <submittedName>
        <fullName evidence="12">ABC transporter ATP-binding protein/permease</fullName>
    </submittedName>
</protein>
<dbReference type="InterPro" id="IPR027417">
    <property type="entry name" value="P-loop_NTPase"/>
</dbReference>
<feature type="domain" description="ABC transporter" evidence="10">
    <location>
        <begin position="358"/>
        <end position="593"/>
    </location>
</feature>
<dbReference type="SMART" id="SM00382">
    <property type="entry name" value="AAA"/>
    <property type="match status" value="1"/>
</dbReference>
<feature type="transmembrane region" description="Helical" evidence="9">
    <location>
        <begin position="159"/>
        <end position="178"/>
    </location>
</feature>
<dbReference type="GO" id="GO:0005886">
    <property type="term" value="C:plasma membrane"/>
    <property type="evidence" value="ECO:0007669"/>
    <property type="project" value="UniProtKB-SubCell"/>
</dbReference>
<evidence type="ECO:0000256" key="4">
    <source>
        <dbReference type="ARBA" id="ARBA00022692"/>
    </source>
</evidence>
<evidence type="ECO:0000256" key="8">
    <source>
        <dbReference type="ARBA" id="ARBA00023136"/>
    </source>
</evidence>
<evidence type="ECO:0000256" key="7">
    <source>
        <dbReference type="ARBA" id="ARBA00022989"/>
    </source>
</evidence>
<dbReference type="Proteomes" id="UP001201020">
    <property type="component" value="Chromosome"/>
</dbReference>
<dbReference type="InterPro" id="IPR017871">
    <property type="entry name" value="ABC_transporter-like_CS"/>
</dbReference>
<keyword evidence="2" id="KW-0813">Transport</keyword>
<dbReference type="SUPFAM" id="SSF52540">
    <property type="entry name" value="P-loop containing nucleoside triphosphate hydrolases"/>
    <property type="match status" value="1"/>
</dbReference>
<feature type="transmembrane region" description="Helical" evidence="9">
    <location>
        <begin position="42"/>
        <end position="65"/>
    </location>
</feature>
<evidence type="ECO:0000259" key="11">
    <source>
        <dbReference type="PROSITE" id="PS50929"/>
    </source>
</evidence>
<dbReference type="GO" id="GO:0005524">
    <property type="term" value="F:ATP binding"/>
    <property type="evidence" value="ECO:0007669"/>
    <property type="project" value="UniProtKB-KW"/>
</dbReference>
<dbReference type="PROSITE" id="PS50929">
    <property type="entry name" value="ABC_TM1F"/>
    <property type="match status" value="1"/>
</dbReference>
<reference evidence="12" key="1">
    <citation type="journal article" date="2022" name="Nat. Microbiol.">
        <title>Unique mobile elements and scalable gene flow at the prokaryote-eukaryote boundary revealed by circularized Asgard archaea genomes.</title>
        <authorList>
            <person name="Wu F."/>
            <person name="Speth D.R."/>
            <person name="Philosof A."/>
            <person name="Cremiere A."/>
            <person name="Narayanan A."/>
            <person name="Barco R.A."/>
            <person name="Connon S.A."/>
            <person name="Amend J.P."/>
            <person name="Antoshechkin I.A."/>
            <person name="Orphan V.J."/>
        </authorList>
    </citation>
    <scope>NUCLEOTIDE SEQUENCE</scope>
    <source>
        <strain evidence="12">PM71</strain>
    </source>
</reference>
<dbReference type="AlphaFoldDB" id="A0A9Y1FLV1"/>
<dbReference type="SUPFAM" id="SSF90123">
    <property type="entry name" value="ABC transporter transmembrane region"/>
    <property type="match status" value="1"/>
</dbReference>
<feature type="transmembrane region" description="Helical" evidence="9">
    <location>
        <begin position="267"/>
        <end position="287"/>
    </location>
</feature>
<organism evidence="12">
    <name type="scientific">Candidatus Heimdallarchaeum aukensis</name>
    <dbReference type="NCBI Taxonomy" id="2876573"/>
    <lineage>
        <taxon>Archaea</taxon>
        <taxon>Promethearchaeati</taxon>
        <taxon>Candidatus Heimdallarchaeota</taxon>
        <taxon>Candidatus Heimdallarchaeia (ex Rinke et al. 2021) (nom. nud.)</taxon>
        <taxon>Candidatus Heimdallarchaeales</taxon>
        <taxon>Candidatus Heimdallarchaeaceae</taxon>
        <taxon>Candidatus Heimdallarchaeum</taxon>
    </lineage>
</organism>
<evidence type="ECO:0000256" key="3">
    <source>
        <dbReference type="ARBA" id="ARBA00022475"/>
    </source>
</evidence>
<keyword evidence="6 12" id="KW-0067">ATP-binding</keyword>
<feature type="transmembrane region" description="Helical" evidence="9">
    <location>
        <begin position="184"/>
        <end position="203"/>
    </location>
</feature>
<proteinExistence type="predicted"/>
<dbReference type="PROSITE" id="PS50893">
    <property type="entry name" value="ABC_TRANSPORTER_2"/>
    <property type="match status" value="1"/>
</dbReference>
<sequence>MFVKKTKSVYQKSMYIDKQSLIIEKYKNANKWFWSALLRYPFHYLIGFLLLIVSTYLTVNTTALIGTALDYLHEEGFSTNFNKTITLMLIFVLFSWIAQSLSVYVWAIASFRIQRDMRQEFYEVIQQHSMAFFDINDSGIILSMGMNEINSIRLAFNPALRMLLSSVVGIIISIFFLWRADFYIGISISIAFIIYFVIAWIYAGKVGPIRKKLATDLSELSSLSQEMFKGIDTVRSFDNEEKEIAKFEHVSYRYAEDMKKEGYLSAFYWPALITVVFTAGAFAYGSWMVVNNYFTIGTLITILALLMSLNRQNFMIPARLIMLQGGIQNAKRLWAKISFQDPLIEPSDPLTGNWDKGIEFRNVNFAYPGTSKYSLRDVSFKIPVGARVALIGGPGSGKSTILKLLLRLYDPNEGAIFVNGTPLNQMHTKYIRQHVTLVEQEIFLFSDTIRANISFSKPDATDEEIRIAAERAQIAQFIESLPQKYDTVIGERGVTLSGGQRQRIAIARALLSNPKLLLLDDSTSAVDIKTELRLRYAMEELMKGRTSVVVTQRLTTLVEADMIILMKKGKVVDIGTHEELLSRCEEYQFMCKHLPINNGLEPSVAESVGGGR</sequence>
<evidence type="ECO:0000256" key="2">
    <source>
        <dbReference type="ARBA" id="ARBA00022448"/>
    </source>
</evidence>
<dbReference type="InterPro" id="IPR003593">
    <property type="entry name" value="AAA+_ATPase"/>
</dbReference>
<dbReference type="Pfam" id="PF00664">
    <property type="entry name" value="ABC_membrane"/>
    <property type="match status" value="1"/>
</dbReference>
<dbReference type="InterPro" id="IPR036640">
    <property type="entry name" value="ABC1_TM_sf"/>
</dbReference>
<dbReference type="Gene3D" id="3.40.50.300">
    <property type="entry name" value="P-loop containing nucleotide triphosphate hydrolases"/>
    <property type="match status" value="1"/>
</dbReference>
<dbReference type="InterPro" id="IPR039421">
    <property type="entry name" value="Type_1_exporter"/>
</dbReference>
<feature type="transmembrane region" description="Helical" evidence="9">
    <location>
        <begin position="293"/>
        <end position="309"/>
    </location>
</feature>
<evidence type="ECO:0000256" key="1">
    <source>
        <dbReference type="ARBA" id="ARBA00004651"/>
    </source>
</evidence>
<dbReference type="Pfam" id="PF00005">
    <property type="entry name" value="ABC_tran"/>
    <property type="match status" value="1"/>
</dbReference>
<dbReference type="GO" id="GO:0016887">
    <property type="term" value="F:ATP hydrolysis activity"/>
    <property type="evidence" value="ECO:0007669"/>
    <property type="project" value="InterPro"/>
</dbReference>